<protein>
    <submittedName>
        <fullName evidence="1">Uncharacterized protein</fullName>
    </submittedName>
</protein>
<accession>A0AAV3S0U2</accession>
<reference evidence="1 2" key="1">
    <citation type="submission" date="2024-01" db="EMBL/GenBank/DDBJ databases">
        <title>The complete chloroplast genome sequence of Lithospermum erythrorhizon: insights into the phylogenetic relationship among Boraginaceae species and the maternal lineages of purple gromwells.</title>
        <authorList>
            <person name="Okada T."/>
            <person name="Watanabe K."/>
        </authorList>
    </citation>
    <scope>NUCLEOTIDE SEQUENCE [LARGE SCALE GENOMIC DNA]</scope>
</reference>
<organism evidence="1 2">
    <name type="scientific">Lithospermum erythrorhizon</name>
    <name type="common">Purple gromwell</name>
    <name type="synonym">Lithospermum officinale var. erythrorhizon</name>
    <dbReference type="NCBI Taxonomy" id="34254"/>
    <lineage>
        <taxon>Eukaryota</taxon>
        <taxon>Viridiplantae</taxon>
        <taxon>Streptophyta</taxon>
        <taxon>Embryophyta</taxon>
        <taxon>Tracheophyta</taxon>
        <taxon>Spermatophyta</taxon>
        <taxon>Magnoliopsida</taxon>
        <taxon>eudicotyledons</taxon>
        <taxon>Gunneridae</taxon>
        <taxon>Pentapetalae</taxon>
        <taxon>asterids</taxon>
        <taxon>lamiids</taxon>
        <taxon>Boraginales</taxon>
        <taxon>Boraginaceae</taxon>
        <taxon>Boraginoideae</taxon>
        <taxon>Lithospermeae</taxon>
        <taxon>Lithospermum</taxon>
    </lineage>
</organism>
<dbReference type="AlphaFoldDB" id="A0AAV3S0U2"/>
<sequence length="79" mass="8498">MISPKPSPLGSISLEEGEIPLPSLSFAAIVKGQSKSKTSEEFIANHPVVTEFTCKPITIYQGKPSIAFHTSDISKLLVK</sequence>
<gene>
    <name evidence="1" type="ORF">LIER_34241</name>
</gene>
<keyword evidence="2" id="KW-1185">Reference proteome</keyword>
<dbReference type="Proteomes" id="UP001454036">
    <property type="component" value="Unassembled WGS sequence"/>
</dbReference>
<comment type="caution">
    <text evidence="1">The sequence shown here is derived from an EMBL/GenBank/DDBJ whole genome shotgun (WGS) entry which is preliminary data.</text>
</comment>
<proteinExistence type="predicted"/>
<evidence type="ECO:0000313" key="2">
    <source>
        <dbReference type="Proteomes" id="UP001454036"/>
    </source>
</evidence>
<evidence type="ECO:0000313" key="1">
    <source>
        <dbReference type="EMBL" id="GAA0186953.1"/>
    </source>
</evidence>
<name>A0AAV3S0U2_LITER</name>
<dbReference type="EMBL" id="BAABME010014197">
    <property type="protein sequence ID" value="GAA0186953.1"/>
    <property type="molecule type" value="Genomic_DNA"/>
</dbReference>